<gene>
    <name evidence="3" type="ORF">BE04_44555</name>
</gene>
<feature type="domain" description="Lcl C-terminal" evidence="2">
    <location>
        <begin position="47"/>
        <end position="159"/>
    </location>
</feature>
<dbReference type="EMBL" id="JELX01002698">
    <property type="protein sequence ID" value="KYF54549.1"/>
    <property type="molecule type" value="Genomic_DNA"/>
</dbReference>
<organism evidence="3 4">
    <name type="scientific">Sorangium cellulosum</name>
    <name type="common">Polyangium cellulosum</name>
    <dbReference type="NCBI Taxonomy" id="56"/>
    <lineage>
        <taxon>Bacteria</taxon>
        <taxon>Pseudomonadati</taxon>
        <taxon>Myxococcota</taxon>
        <taxon>Polyangia</taxon>
        <taxon>Polyangiales</taxon>
        <taxon>Polyangiaceae</taxon>
        <taxon>Sorangium</taxon>
    </lineage>
</organism>
<sequence>MTWPDSGTKRCSDGTTELGECPGPSEPFFGQDGNYEIAVPSYTERDGTVMDSVTGLVWEKVTENVTFTFAGAQEHCADLAAQQLGGLATWRLPTRRELVSILDFGHTTAFQDIFTINQDSFYWTSTDAAAHTSLRWAVKAINGSVELVAKTSIRRAICVGGESGMAQPDLSFGEDWVLDRSTGLVWQRFPSTSFAWSDALTHCEELTLAGKSDWRLPNAKELLSIVDDRRSDPAIDLEAFPGAPIGGFWSSTPVINNAERAVLVSFSNGTSEDHAVSDRRIARCVRSDE</sequence>
<dbReference type="Proteomes" id="UP000075604">
    <property type="component" value="Unassembled WGS sequence"/>
</dbReference>
<dbReference type="PANTHER" id="PTHR35812">
    <property type="entry name" value="LIPOPROTEIN"/>
    <property type="match status" value="1"/>
</dbReference>
<dbReference type="Pfam" id="PF07603">
    <property type="entry name" value="Lcl_C"/>
    <property type="match status" value="2"/>
</dbReference>
<name>A0A150PFX5_SORCE</name>
<evidence type="ECO:0000256" key="1">
    <source>
        <dbReference type="SAM" id="MobiDB-lite"/>
    </source>
</evidence>
<evidence type="ECO:0000259" key="2">
    <source>
        <dbReference type="Pfam" id="PF07603"/>
    </source>
</evidence>
<dbReference type="InterPro" id="IPR011460">
    <property type="entry name" value="Lcl_C"/>
</dbReference>
<dbReference type="PANTHER" id="PTHR35812:SF1">
    <property type="entry name" value="LIPOPROTEIN"/>
    <property type="match status" value="1"/>
</dbReference>
<proteinExistence type="predicted"/>
<reference evidence="3 4" key="1">
    <citation type="submission" date="2014-02" db="EMBL/GenBank/DDBJ databases">
        <title>The small core and large imbalanced accessory genome model reveals a collaborative survival strategy of Sorangium cellulosum strains in nature.</title>
        <authorList>
            <person name="Han K."/>
            <person name="Peng R."/>
            <person name="Blom J."/>
            <person name="Li Y.-Z."/>
        </authorList>
    </citation>
    <scope>NUCLEOTIDE SEQUENCE [LARGE SCALE GENOMIC DNA]</scope>
    <source>
        <strain evidence="3 4">So0157-18</strain>
    </source>
</reference>
<evidence type="ECO:0000313" key="3">
    <source>
        <dbReference type="EMBL" id="KYF54549.1"/>
    </source>
</evidence>
<protein>
    <recommendedName>
        <fullName evidence="2">Lcl C-terminal domain-containing protein</fullName>
    </recommendedName>
</protein>
<evidence type="ECO:0000313" key="4">
    <source>
        <dbReference type="Proteomes" id="UP000075604"/>
    </source>
</evidence>
<dbReference type="AlphaFoldDB" id="A0A150PFX5"/>
<feature type="region of interest" description="Disordered" evidence="1">
    <location>
        <begin position="1"/>
        <end position="26"/>
    </location>
</feature>
<comment type="caution">
    <text evidence="3">The sequence shown here is derived from an EMBL/GenBank/DDBJ whole genome shotgun (WGS) entry which is preliminary data.</text>
</comment>
<accession>A0A150PFX5</accession>
<feature type="domain" description="Lcl C-terminal" evidence="2">
    <location>
        <begin position="177"/>
        <end position="286"/>
    </location>
</feature>